<comment type="caution">
    <text evidence="2">The sequence shown here is derived from an EMBL/GenBank/DDBJ whole genome shotgun (WGS) entry which is preliminary data.</text>
</comment>
<protein>
    <submittedName>
        <fullName evidence="2">PolyADP-ribose polymerase</fullName>
    </submittedName>
</protein>
<dbReference type="PANTHER" id="PTHR31681">
    <property type="entry name" value="C2H2-LIKE ZINC FINGER PROTEIN"/>
    <property type="match status" value="1"/>
</dbReference>
<dbReference type="OrthoDB" id="9514740at2759"/>
<dbReference type="SUPFAM" id="SSF56399">
    <property type="entry name" value="ADP-ribosylation"/>
    <property type="match status" value="1"/>
</dbReference>
<evidence type="ECO:0000256" key="1">
    <source>
        <dbReference type="SAM" id="MobiDB-lite"/>
    </source>
</evidence>
<dbReference type="AlphaFoldDB" id="A0A834WH26"/>
<evidence type="ECO:0000313" key="3">
    <source>
        <dbReference type="Proteomes" id="UP000634136"/>
    </source>
</evidence>
<dbReference type="Proteomes" id="UP000634136">
    <property type="component" value="Unassembled WGS sequence"/>
</dbReference>
<gene>
    <name evidence="2" type="ORF">G2W53_027912</name>
</gene>
<accession>A0A834WH26</accession>
<dbReference type="PANTHER" id="PTHR31681:SF29">
    <property type="entry name" value="C2H2-LIKE ZINC FINGER PROTEIN"/>
    <property type="match status" value="1"/>
</dbReference>
<proteinExistence type="predicted"/>
<evidence type="ECO:0000313" key="2">
    <source>
        <dbReference type="EMBL" id="KAF7822457.1"/>
    </source>
</evidence>
<organism evidence="2 3">
    <name type="scientific">Senna tora</name>
    <dbReference type="NCBI Taxonomy" id="362788"/>
    <lineage>
        <taxon>Eukaryota</taxon>
        <taxon>Viridiplantae</taxon>
        <taxon>Streptophyta</taxon>
        <taxon>Embryophyta</taxon>
        <taxon>Tracheophyta</taxon>
        <taxon>Spermatophyta</taxon>
        <taxon>Magnoliopsida</taxon>
        <taxon>eudicotyledons</taxon>
        <taxon>Gunneridae</taxon>
        <taxon>Pentapetalae</taxon>
        <taxon>rosids</taxon>
        <taxon>fabids</taxon>
        <taxon>Fabales</taxon>
        <taxon>Fabaceae</taxon>
        <taxon>Caesalpinioideae</taxon>
        <taxon>Cassia clade</taxon>
        <taxon>Senna</taxon>
    </lineage>
</organism>
<feature type="compositionally biased region" description="Basic and acidic residues" evidence="1">
    <location>
        <begin position="18"/>
        <end position="39"/>
    </location>
</feature>
<reference evidence="2" key="1">
    <citation type="submission" date="2020-09" db="EMBL/GenBank/DDBJ databases">
        <title>Genome-Enabled Discovery of Anthraquinone Biosynthesis in Senna tora.</title>
        <authorList>
            <person name="Kang S.-H."/>
            <person name="Pandey R.P."/>
            <person name="Lee C.-M."/>
            <person name="Sim J.-S."/>
            <person name="Jeong J.-T."/>
            <person name="Choi B.-S."/>
            <person name="Jung M."/>
            <person name="Ginzburg D."/>
            <person name="Zhao K."/>
            <person name="Won S.Y."/>
            <person name="Oh T.-J."/>
            <person name="Yu Y."/>
            <person name="Kim N.-H."/>
            <person name="Lee O.R."/>
            <person name="Lee T.-H."/>
            <person name="Bashyal P."/>
            <person name="Kim T.-S."/>
            <person name="Lee W.-H."/>
            <person name="Kawkins C."/>
            <person name="Kim C.-K."/>
            <person name="Kim J.S."/>
            <person name="Ahn B.O."/>
            <person name="Rhee S.Y."/>
            <person name="Sohng J.K."/>
        </authorList>
    </citation>
    <scope>NUCLEOTIDE SEQUENCE</scope>
    <source>
        <tissue evidence="2">Leaf</tissue>
    </source>
</reference>
<dbReference type="Gene3D" id="3.90.228.10">
    <property type="match status" value="1"/>
</dbReference>
<dbReference type="EMBL" id="JAAIUW010000008">
    <property type="protein sequence ID" value="KAF7822457.1"/>
    <property type="molecule type" value="Genomic_DNA"/>
</dbReference>
<name>A0A834WH26_9FABA</name>
<sequence>MGHEVWLSLKRSFQCKPRPSEIHDPNKDKQQRNAQRKDNNLNPITHEIVVDASNGQVRFCPCCPFPQSKSMEGPNKSKRPSKPSRETHFHVDAHNECNMSSRPNIPQRALLQIDNSNDPSILSCEKCGEKLKKLDANEAHSISAHSVIELHEEDSSWKIIETICQTSSIKPESKSSSWKIERVLKVQNTHKAFSSFEEQREVIKMNAEKLQKNKHPRCLADGNELLRFHGTTVSCSLGLNGSSSLCSLGHCGICQILRNGFSCTTTTKEFHGELGVFTTSTGAKAFESIGSMSDERSRGTRKCVVVCRVIAGRVRSHLEEIQEMDDLGFDSLARNISCHSDFEELYVLNPKAILPCFVAIYKS</sequence>
<feature type="region of interest" description="Disordered" evidence="1">
    <location>
        <begin position="16"/>
        <end position="43"/>
    </location>
</feature>
<keyword evidence="3" id="KW-1185">Reference proteome</keyword>